<dbReference type="Proteomes" id="UP000755585">
    <property type="component" value="Unassembled WGS sequence"/>
</dbReference>
<dbReference type="PRINTS" id="PR00412">
    <property type="entry name" value="EPOXHYDRLASE"/>
</dbReference>
<dbReference type="PANTHER" id="PTHR43194">
    <property type="entry name" value="HYDROLASE ALPHA/BETA FOLD FAMILY"/>
    <property type="match status" value="1"/>
</dbReference>
<proteinExistence type="predicted"/>
<feature type="domain" description="AB hydrolase-1" evidence="2">
    <location>
        <begin position="13"/>
        <end position="250"/>
    </location>
</feature>
<feature type="compositionally biased region" description="Polar residues" evidence="1">
    <location>
        <begin position="53"/>
        <end position="65"/>
    </location>
</feature>
<gene>
    <name evidence="3" type="ORF">JOF29_008212</name>
</gene>
<organism evidence="3 4">
    <name type="scientific">Kribbella aluminosa</name>
    <dbReference type="NCBI Taxonomy" id="416017"/>
    <lineage>
        <taxon>Bacteria</taxon>
        <taxon>Bacillati</taxon>
        <taxon>Actinomycetota</taxon>
        <taxon>Actinomycetes</taxon>
        <taxon>Propionibacteriales</taxon>
        <taxon>Kribbellaceae</taxon>
        <taxon>Kribbella</taxon>
    </lineage>
</organism>
<dbReference type="PANTHER" id="PTHR43194:SF2">
    <property type="entry name" value="PEROXISOMAL MEMBRANE PROTEIN LPX1"/>
    <property type="match status" value="1"/>
</dbReference>
<dbReference type="Gene3D" id="3.40.50.1820">
    <property type="entry name" value="alpha/beta hydrolase"/>
    <property type="match status" value="1"/>
</dbReference>
<dbReference type="EMBL" id="JAGINT010000002">
    <property type="protein sequence ID" value="MBP2357102.1"/>
    <property type="molecule type" value="Genomic_DNA"/>
</dbReference>
<accession>A0ABS4UZM7</accession>
<comment type="caution">
    <text evidence="3">The sequence shown here is derived from an EMBL/GenBank/DDBJ whole genome shotgun (WGS) entry which is preliminary data.</text>
</comment>
<protein>
    <submittedName>
        <fullName evidence="3">Pimeloyl-ACP methyl ester carboxylesterase</fullName>
    </submittedName>
</protein>
<evidence type="ECO:0000259" key="2">
    <source>
        <dbReference type="Pfam" id="PF12697"/>
    </source>
</evidence>
<dbReference type="SUPFAM" id="SSF53474">
    <property type="entry name" value="alpha/beta-Hydrolases"/>
    <property type="match status" value="1"/>
</dbReference>
<evidence type="ECO:0000313" key="3">
    <source>
        <dbReference type="EMBL" id="MBP2357102.1"/>
    </source>
</evidence>
<sequence>MNYEDPGGPGIPIVALHGTFGRGKTFAAVTRALSPDYRVIAPDLRGHARTRTQRTASTPQPTTSPRAAWDGDFGREAFVGDVAAFIEGLGLAPALVVGHSLGGVTAYQLAARRPELVRALVVEDVCAVPGDAVLDVTGWPRRFSDRAAAERFFAATPAPEYFLESVGDDGELLFNPGDMMAVQRGNAGDWWDDWLAVTQPTLLLRATNSFLLDAAQAAEMIRRRPATELVTFDGTGHWIHREAPDAYAEAVRGFFRNYGLLG</sequence>
<feature type="region of interest" description="Disordered" evidence="1">
    <location>
        <begin position="44"/>
        <end position="69"/>
    </location>
</feature>
<dbReference type="InterPro" id="IPR050228">
    <property type="entry name" value="Carboxylesterase_BioH"/>
</dbReference>
<dbReference type="InterPro" id="IPR029058">
    <property type="entry name" value="AB_hydrolase_fold"/>
</dbReference>
<evidence type="ECO:0000256" key="1">
    <source>
        <dbReference type="SAM" id="MobiDB-lite"/>
    </source>
</evidence>
<evidence type="ECO:0000313" key="4">
    <source>
        <dbReference type="Proteomes" id="UP000755585"/>
    </source>
</evidence>
<dbReference type="InterPro" id="IPR000073">
    <property type="entry name" value="AB_hydrolase_1"/>
</dbReference>
<dbReference type="InterPro" id="IPR000639">
    <property type="entry name" value="Epox_hydrolase-like"/>
</dbReference>
<dbReference type="Pfam" id="PF12697">
    <property type="entry name" value="Abhydrolase_6"/>
    <property type="match status" value="1"/>
</dbReference>
<name>A0ABS4UZM7_9ACTN</name>
<reference evidence="3 4" key="1">
    <citation type="submission" date="2021-03" db="EMBL/GenBank/DDBJ databases">
        <title>Sequencing the genomes of 1000 actinobacteria strains.</title>
        <authorList>
            <person name="Klenk H.-P."/>
        </authorList>
    </citation>
    <scope>NUCLEOTIDE SEQUENCE [LARGE SCALE GENOMIC DNA]</scope>
    <source>
        <strain evidence="3 4">DSM 18824</strain>
    </source>
</reference>
<keyword evidence="4" id="KW-1185">Reference proteome</keyword>
<dbReference type="RefSeq" id="WP_209699516.1">
    <property type="nucleotide sequence ID" value="NZ_BAAAVU010000004.1"/>
</dbReference>